<dbReference type="Gene3D" id="1.20.1280.20">
    <property type="entry name" value="HscB, C-terminal domain"/>
    <property type="match status" value="1"/>
</dbReference>
<evidence type="ECO:0000313" key="6">
    <source>
        <dbReference type="EMBL" id="MFB9887077.1"/>
    </source>
</evidence>
<dbReference type="EMBL" id="JBHLZN010000004">
    <property type="protein sequence ID" value="MFB9887077.1"/>
    <property type="molecule type" value="Genomic_DNA"/>
</dbReference>
<accession>A0ABV5ZCS1</accession>
<dbReference type="SUPFAM" id="SSF46565">
    <property type="entry name" value="Chaperone J-domain"/>
    <property type="match status" value="1"/>
</dbReference>
<protein>
    <recommendedName>
        <fullName evidence="4">Co-chaperone protein HscB homolog</fullName>
    </recommendedName>
</protein>
<dbReference type="SMART" id="SM00271">
    <property type="entry name" value="DnaJ"/>
    <property type="match status" value="1"/>
</dbReference>
<proteinExistence type="inferred from homology"/>
<comment type="caution">
    <text evidence="6">The sequence shown here is derived from an EMBL/GenBank/DDBJ whole genome shotgun (WGS) entry which is preliminary data.</text>
</comment>
<dbReference type="PANTHER" id="PTHR14021">
    <property type="entry name" value="IRON-SULFUR CLUSTER CO-CHAPERONE PROTEIN HSCB"/>
    <property type="match status" value="1"/>
</dbReference>
<comment type="similarity">
    <text evidence="1 4">Belongs to the HscB family.</text>
</comment>
<dbReference type="SUPFAM" id="SSF47144">
    <property type="entry name" value="HSC20 (HSCB), C-terminal oligomerisation domain"/>
    <property type="match status" value="1"/>
</dbReference>
<comment type="function">
    <text evidence="3 4">Co-chaperone involved in the maturation of iron-sulfur cluster-containing proteins. Seems to help targeting proteins to be folded toward HscA.</text>
</comment>
<dbReference type="InterPro" id="IPR009073">
    <property type="entry name" value="HscB_oligo_C"/>
</dbReference>
<name>A0ABV5ZCS1_9GAMM</name>
<dbReference type="InterPro" id="IPR036869">
    <property type="entry name" value="J_dom_sf"/>
</dbReference>
<evidence type="ECO:0000256" key="3">
    <source>
        <dbReference type="ARBA" id="ARBA00025596"/>
    </source>
</evidence>
<dbReference type="PANTHER" id="PTHR14021:SF15">
    <property type="entry name" value="IRON-SULFUR CLUSTER CO-CHAPERONE PROTEIN HSCB"/>
    <property type="match status" value="1"/>
</dbReference>
<dbReference type="InterPro" id="IPR036386">
    <property type="entry name" value="HscB_C_sf"/>
</dbReference>
<feature type="domain" description="J" evidence="5">
    <location>
        <begin position="6"/>
        <end position="78"/>
    </location>
</feature>
<dbReference type="Gene3D" id="1.10.287.110">
    <property type="entry name" value="DnaJ domain"/>
    <property type="match status" value="1"/>
</dbReference>
<dbReference type="RefSeq" id="WP_027314309.1">
    <property type="nucleotide sequence ID" value="NZ_JBHLZN010000004.1"/>
</dbReference>
<reference evidence="6 7" key="1">
    <citation type="submission" date="2024-09" db="EMBL/GenBank/DDBJ databases">
        <authorList>
            <person name="Sun Q."/>
            <person name="Mori K."/>
        </authorList>
    </citation>
    <scope>NUCLEOTIDE SEQUENCE [LARGE SCALE GENOMIC DNA]</scope>
    <source>
        <strain evidence="6 7">ATCC 51285</strain>
    </source>
</reference>
<evidence type="ECO:0000256" key="1">
    <source>
        <dbReference type="ARBA" id="ARBA00010476"/>
    </source>
</evidence>
<organism evidence="6 7">
    <name type="scientific">Balneatrix alpica</name>
    <dbReference type="NCBI Taxonomy" id="75684"/>
    <lineage>
        <taxon>Bacteria</taxon>
        <taxon>Pseudomonadati</taxon>
        <taxon>Pseudomonadota</taxon>
        <taxon>Gammaproteobacteria</taxon>
        <taxon>Oceanospirillales</taxon>
        <taxon>Balneatrichaceae</taxon>
        <taxon>Balneatrix</taxon>
    </lineage>
</organism>
<dbReference type="Proteomes" id="UP001589628">
    <property type="component" value="Unassembled WGS sequence"/>
</dbReference>
<evidence type="ECO:0000313" key="7">
    <source>
        <dbReference type="Proteomes" id="UP001589628"/>
    </source>
</evidence>
<dbReference type="InterPro" id="IPR004640">
    <property type="entry name" value="HscB"/>
</dbReference>
<keyword evidence="7" id="KW-1185">Reference proteome</keyword>
<keyword evidence="2 4" id="KW-0143">Chaperone</keyword>
<evidence type="ECO:0000256" key="2">
    <source>
        <dbReference type="ARBA" id="ARBA00023186"/>
    </source>
</evidence>
<dbReference type="Pfam" id="PF07743">
    <property type="entry name" value="HSCB_C"/>
    <property type="match status" value="1"/>
</dbReference>
<dbReference type="HAMAP" id="MF_00682">
    <property type="entry name" value="HscB"/>
    <property type="match status" value="1"/>
</dbReference>
<dbReference type="InterPro" id="IPR001623">
    <property type="entry name" value="DnaJ_domain"/>
</dbReference>
<comment type="subunit">
    <text evidence="4">Interacts with HscA and stimulates its ATPase activity.</text>
</comment>
<dbReference type="PROSITE" id="PS50076">
    <property type="entry name" value="DNAJ_2"/>
    <property type="match status" value="1"/>
</dbReference>
<dbReference type="NCBIfam" id="TIGR00714">
    <property type="entry name" value="hscB"/>
    <property type="match status" value="1"/>
</dbReference>
<dbReference type="CDD" id="cd06257">
    <property type="entry name" value="DnaJ"/>
    <property type="match status" value="1"/>
</dbReference>
<evidence type="ECO:0000256" key="4">
    <source>
        <dbReference type="HAMAP-Rule" id="MF_00682"/>
    </source>
</evidence>
<evidence type="ECO:0000259" key="5">
    <source>
        <dbReference type="PROSITE" id="PS50076"/>
    </source>
</evidence>
<gene>
    <name evidence="4 6" type="primary">hscB</name>
    <name evidence="6" type="ORF">ACFFLH_11720</name>
</gene>
<sequence length="175" mass="20666">MDFRQDYFLLFELPRAFEVDLVALSQRYQELQKQLHPDRHAAATDQQRRLSLQYTTFVNEAYATLKSPLRRAQYLLELSGHSLAGDSQTTKDRHFLMQQMEWREALADAEHSDDPWQALDQLSVEAKAEQARLYQSFVAAWQVQQWPQAEQCLRQLQFVHKLLDEVAELEERLDD</sequence>